<dbReference type="SMART" id="SM00530">
    <property type="entry name" value="HTH_XRE"/>
    <property type="match status" value="1"/>
</dbReference>
<evidence type="ECO:0000313" key="3">
    <source>
        <dbReference type="Proteomes" id="UP000721236"/>
    </source>
</evidence>
<dbReference type="CDD" id="cd00093">
    <property type="entry name" value="HTH_XRE"/>
    <property type="match status" value="1"/>
</dbReference>
<sequence>MSLLRSCFGQALRAARKYRSLPQEGLEVVSSRTYISSLERGLKSPTLDKVEQIASALNLHPLSLHCYTYVRNRSASEQRELLRTIRREIRELIASEKQSGAA</sequence>
<dbReference type="Gene3D" id="1.10.260.40">
    <property type="entry name" value="lambda repressor-like DNA-binding domains"/>
    <property type="match status" value="1"/>
</dbReference>
<reference evidence="2 3" key="1">
    <citation type="submission" date="2021-08" db="EMBL/GenBank/DDBJ databases">
        <authorList>
            <person name="Peeters C."/>
        </authorList>
    </citation>
    <scope>NUCLEOTIDE SEQUENCE [LARGE SCALE GENOMIC DNA]</scope>
    <source>
        <strain evidence="2 3">LMG 21510</strain>
    </source>
</reference>
<dbReference type="EMBL" id="CAJZAH010000001">
    <property type="protein sequence ID" value="CAG9168479.1"/>
    <property type="molecule type" value="Genomic_DNA"/>
</dbReference>
<evidence type="ECO:0000313" key="2">
    <source>
        <dbReference type="EMBL" id="CAG9168479.1"/>
    </source>
</evidence>
<dbReference type="SUPFAM" id="SSF47413">
    <property type="entry name" value="lambda repressor-like DNA-binding domains"/>
    <property type="match status" value="1"/>
</dbReference>
<dbReference type="Pfam" id="PF01381">
    <property type="entry name" value="HTH_3"/>
    <property type="match status" value="1"/>
</dbReference>
<keyword evidence="3" id="KW-1185">Reference proteome</keyword>
<organism evidence="2 3">
    <name type="scientific">Cupriavidus respiraculi</name>
    <dbReference type="NCBI Taxonomy" id="195930"/>
    <lineage>
        <taxon>Bacteria</taxon>
        <taxon>Pseudomonadati</taxon>
        <taxon>Pseudomonadota</taxon>
        <taxon>Betaproteobacteria</taxon>
        <taxon>Burkholderiales</taxon>
        <taxon>Burkholderiaceae</taxon>
        <taxon>Cupriavidus</taxon>
    </lineage>
</organism>
<dbReference type="RefSeq" id="WP_224040159.1">
    <property type="nucleotide sequence ID" value="NZ_CAJZAH010000001.1"/>
</dbReference>
<evidence type="ECO:0000259" key="1">
    <source>
        <dbReference type="PROSITE" id="PS50943"/>
    </source>
</evidence>
<name>A0ABN7Y7L8_9BURK</name>
<proteinExistence type="predicted"/>
<protein>
    <recommendedName>
        <fullName evidence="1">HTH cro/C1-type domain-containing protein</fullName>
    </recommendedName>
</protein>
<dbReference type="InterPro" id="IPR001387">
    <property type="entry name" value="Cro/C1-type_HTH"/>
</dbReference>
<feature type="domain" description="HTH cro/C1-type" evidence="1">
    <location>
        <begin position="12"/>
        <end position="64"/>
    </location>
</feature>
<dbReference type="PROSITE" id="PS50943">
    <property type="entry name" value="HTH_CROC1"/>
    <property type="match status" value="1"/>
</dbReference>
<comment type="caution">
    <text evidence="2">The sequence shown here is derived from an EMBL/GenBank/DDBJ whole genome shotgun (WGS) entry which is preliminary data.</text>
</comment>
<gene>
    <name evidence="2" type="ORF">LMG21510_01091</name>
</gene>
<dbReference type="Proteomes" id="UP000721236">
    <property type="component" value="Unassembled WGS sequence"/>
</dbReference>
<accession>A0ABN7Y7L8</accession>
<dbReference type="InterPro" id="IPR010982">
    <property type="entry name" value="Lambda_DNA-bd_dom_sf"/>
</dbReference>